<gene>
    <name evidence="4 6" type="primary">msrA</name>
    <name evidence="6" type="ORF">H9L24_04900</name>
</gene>
<dbReference type="SUPFAM" id="SSF55068">
    <property type="entry name" value="Peptide methionine sulfoxide reductase"/>
    <property type="match status" value="1"/>
</dbReference>
<dbReference type="InterPro" id="IPR002569">
    <property type="entry name" value="Met_Sox_Rdtase_MsrA_dom"/>
</dbReference>
<keyword evidence="7" id="KW-1185">Reference proteome</keyword>
<dbReference type="PANTHER" id="PTHR43774:SF1">
    <property type="entry name" value="PEPTIDE METHIONINE SULFOXIDE REDUCTASE MSRA 2"/>
    <property type="match status" value="1"/>
</dbReference>
<name>A0A7H0HI66_9BURK</name>
<evidence type="ECO:0000313" key="6">
    <source>
        <dbReference type="EMBL" id="QNP60232.1"/>
    </source>
</evidence>
<reference evidence="6 7" key="1">
    <citation type="submission" date="2020-08" db="EMBL/GenBank/DDBJ databases">
        <title>Genome sequence of Acidovorax monticola KACC 19171T.</title>
        <authorList>
            <person name="Hyun D.-W."/>
            <person name="Bae J.-W."/>
        </authorList>
    </citation>
    <scope>NUCLEOTIDE SEQUENCE [LARGE SCALE GENOMIC DNA]</scope>
    <source>
        <strain evidence="6 7">KACC 19171</strain>
    </source>
</reference>
<dbReference type="InterPro" id="IPR036509">
    <property type="entry name" value="Met_Sox_Rdtase_MsrA_sf"/>
</dbReference>
<evidence type="ECO:0000256" key="3">
    <source>
        <dbReference type="ARBA" id="ARBA00048782"/>
    </source>
</evidence>
<organism evidence="6 7">
    <name type="scientific">Paenacidovorax monticola</name>
    <dbReference type="NCBI Taxonomy" id="1926868"/>
    <lineage>
        <taxon>Bacteria</taxon>
        <taxon>Pseudomonadati</taxon>
        <taxon>Pseudomonadota</taxon>
        <taxon>Betaproteobacteria</taxon>
        <taxon>Burkholderiales</taxon>
        <taxon>Comamonadaceae</taxon>
        <taxon>Paenacidovorax</taxon>
    </lineage>
</organism>
<accession>A0A7H0HI66</accession>
<dbReference type="Pfam" id="PF01625">
    <property type="entry name" value="PMSR"/>
    <property type="match status" value="1"/>
</dbReference>
<dbReference type="KEGG" id="amon:H9L24_04900"/>
<dbReference type="PANTHER" id="PTHR43774">
    <property type="entry name" value="PEPTIDE METHIONINE SULFOXIDE REDUCTASE"/>
    <property type="match status" value="1"/>
</dbReference>
<evidence type="ECO:0000256" key="2">
    <source>
        <dbReference type="ARBA" id="ARBA00047806"/>
    </source>
</evidence>
<keyword evidence="1 4" id="KW-0560">Oxidoreductase</keyword>
<proteinExistence type="inferred from homology"/>
<comment type="catalytic activity">
    <reaction evidence="3 4">
        <text>[thioredoxin]-disulfide + L-methionine + H2O = L-methionine (S)-S-oxide + [thioredoxin]-dithiol</text>
        <dbReference type="Rhea" id="RHEA:19993"/>
        <dbReference type="Rhea" id="RHEA-COMP:10698"/>
        <dbReference type="Rhea" id="RHEA-COMP:10700"/>
        <dbReference type="ChEBI" id="CHEBI:15377"/>
        <dbReference type="ChEBI" id="CHEBI:29950"/>
        <dbReference type="ChEBI" id="CHEBI:50058"/>
        <dbReference type="ChEBI" id="CHEBI:57844"/>
        <dbReference type="ChEBI" id="CHEBI:58772"/>
        <dbReference type="EC" id="1.8.4.11"/>
    </reaction>
</comment>
<dbReference type="EC" id="1.8.4.11" evidence="4"/>
<sequence length="179" mass="19938">MALETITLGGGCFWCTEAIFDRVRGVTDVESGYANGHVPNPSYEQVCGADTGHAEVVRVTFDPAQIGVREILEIFFATHDPTTRNRQGNDVGPQYRSGIYYSVPAHEAVAREVLRELDQGGHYGAPAVTEVLPLTSYWPAEDYHQDYFLKHPHQGYCAFVVGPKVQKFQATFARYLKPD</sequence>
<dbReference type="Gene3D" id="3.30.1060.10">
    <property type="entry name" value="Peptide methionine sulphoxide reductase MsrA"/>
    <property type="match status" value="1"/>
</dbReference>
<evidence type="ECO:0000313" key="7">
    <source>
        <dbReference type="Proteomes" id="UP000516057"/>
    </source>
</evidence>
<feature type="domain" description="Peptide methionine sulphoxide reductase MsrA" evidence="5">
    <location>
        <begin position="5"/>
        <end position="157"/>
    </location>
</feature>
<evidence type="ECO:0000259" key="5">
    <source>
        <dbReference type="Pfam" id="PF01625"/>
    </source>
</evidence>
<dbReference type="RefSeq" id="WP_187737213.1">
    <property type="nucleotide sequence ID" value="NZ_CP060790.1"/>
</dbReference>
<comment type="similarity">
    <text evidence="4">Belongs to the MsrA Met sulfoxide reductase family.</text>
</comment>
<evidence type="ECO:0000256" key="1">
    <source>
        <dbReference type="ARBA" id="ARBA00023002"/>
    </source>
</evidence>
<comment type="function">
    <text evidence="4">Has an important function as a repair enzyme for proteins that have been inactivated by oxidation. Catalyzes the reversible oxidation-reduction of methionine sulfoxide in proteins to methionine.</text>
</comment>
<dbReference type="HAMAP" id="MF_01401">
    <property type="entry name" value="MsrA"/>
    <property type="match status" value="1"/>
</dbReference>
<dbReference type="AlphaFoldDB" id="A0A7H0HI66"/>
<dbReference type="GO" id="GO:0008113">
    <property type="term" value="F:peptide-methionine (S)-S-oxide reductase activity"/>
    <property type="evidence" value="ECO:0007669"/>
    <property type="project" value="UniProtKB-UniRule"/>
</dbReference>
<dbReference type="EMBL" id="CP060790">
    <property type="protein sequence ID" value="QNP60232.1"/>
    <property type="molecule type" value="Genomic_DNA"/>
</dbReference>
<feature type="active site" evidence="4">
    <location>
        <position position="12"/>
    </location>
</feature>
<evidence type="ECO:0000256" key="4">
    <source>
        <dbReference type="HAMAP-Rule" id="MF_01401"/>
    </source>
</evidence>
<dbReference type="NCBIfam" id="TIGR00401">
    <property type="entry name" value="msrA"/>
    <property type="match status" value="1"/>
</dbReference>
<protein>
    <recommendedName>
        <fullName evidence="4">Peptide methionine sulfoxide reductase MsrA</fullName>
        <shortName evidence="4">Protein-methionine-S-oxide reductase</shortName>
        <ecNumber evidence="4">1.8.4.11</ecNumber>
    </recommendedName>
    <alternativeName>
        <fullName evidence="4">Peptide-methionine (S)-S-oxide reductase</fullName>
        <shortName evidence="4">Peptide Met(O) reductase</shortName>
    </alternativeName>
</protein>
<comment type="catalytic activity">
    <reaction evidence="2 4">
        <text>L-methionyl-[protein] + [thioredoxin]-disulfide + H2O = L-methionyl-(S)-S-oxide-[protein] + [thioredoxin]-dithiol</text>
        <dbReference type="Rhea" id="RHEA:14217"/>
        <dbReference type="Rhea" id="RHEA-COMP:10698"/>
        <dbReference type="Rhea" id="RHEA-COMP:10700"/>
        <dbReference type="Rhea" id="RHEA-COMP:12313"/>
        <dbReference type="Rhea" id="RHEA-COMP:12315"/>
        <dbReference type="ChEBI" id="CHEBI:15377"/>
        <dbReference type="ChEBI" id="CHEBI:16044"/>
        <dbReference type="ChEBI" id="CHEBI:29950"/>
        <dbReference type="ChEBI" id="CHEBI:44120"/>
        <dbReference type="ChEBI" id="CHEBI:50058"/>
        <dbReference type="EC" id="1.8.4.11"/>
    </reaction>
</comment>
<dbReference type="Proteomes" id="UP000516057">
    <property type="component" value="Chromosome"/>
</dbReference>